<keyword evidence="2" id="KW-0611">Plant defense</keyword>
<evidence type="ECO:0000256" key="8">
    <source>
        <dbReference type="SAM" id="MobiDB-lite"/>
    </source>
</evidence>
<dbReference type="PANTHER" id="PTHR32176:SF120">
    <property type="entry name" value="PATATIN"/>
    <property type="match status" value="1"/>
</dbReference>
<dbReference type="Pfam" id="PF01734">
    <property type="entry name" value="Patatin"/>
    <property type="match status" value="1"/>
</dbReference>
<proteinExistence type="inferred from homology"/>
<dbReference type="Proteomes" id="UP001497457">
    <property type="component" value="Chromosome 21rd"/>
</dbReference>
<dbReference type="InterPro" id="IPR002641">
    <property type="entry name" value="PNPLA_dom"/>
</dbReference>
<comment type="function">
    <text evidence="6">Lipolytic acyl hydrolase (LAH).</text>
</comment>
<keyword evidence="5 6" id="KW-0378">Hydrolase</keyword>
<reference evidence="11" key="1">
    <citation type="submission" date="2024-06" db="EMBL/GenBank/DDBJ databases">
        <authorList>
            <person name="Ryan C."/>
        </authorList>
    </citation>
    <scope>NUCLEOTIDE SEQUENCE [LARGE SCALE GENOMIC DNA]</scope>
</reference>
<gene>
    <name evidence="10" type="ORF">URODEC1_LOCUS55288</name>
</gene>
<dbReference type="SUPFAM" id="SSF52151">
    <property type="entry name" value="FabD/lysophospholipase-like"/>
    <property type="match status" value="1"/>
</dbReference>
<comment type="domain">
    <text evidence="6">The nitrogen atoms of the two glycine residues in the GGXR motif define the oxyanion hole, and stabilize the oxyanion that forms during the nucleophilic attack by the catalytic serine during substrate cleavage.</text>
</comment>
<evidence type="ECO:0000256" key="6">
    <source>
        <dbReference type="RuleBase" id="RU361262"/>
    </source>
</evidence>
<feature type="coiled-coil region" evidence="7">
    <location>
        <begin position="42"/>
        <end position="77"/>
    </location>
</feature>
<reference evidence="10 11" key="2">
    <citation type="submission" date="2024-10" db="EMBL/GenBank/DDBJ databases">
        <authorList>
            <person name="Ryan C."/>
        </authorList>
    </citation>
    <scope>NUCLEOTIDE SEQUENCE [LARGE SCALE GENOMIC DNA]</scope>
</reference>
<organism evidence="10 11">
    <name type="scientific">Urochloa decumbens</name>
    <dbReference type="NCBI Taxonomy" id="240449"/>
    <lineage>
        <taxon>Eukaryota</taxon>
        <taxon>Viridiplantae</taxon>
        <taxon>Streptophyta</taxon>
        <taxon>Embryophyta</taxon>
        <taxon>Tracheophyta</taxon>
        <taxon>Spermatophyta</taxon>
        <taxon>Magnoliopsida</taxon>
        <taxon>Liliopsida</taxon>
        <taxon>Poales</taxon>
        <taxon>Poaceae</taxon>
        <taxon>PACMAD clade</taxon>
        <taxon>Panicoideae</taxon>
        <taxon>Panicodae</taxon>
        <taxon>Paniceae</taxon>
        <taxon>Melinidinae</taxon>
        <taxon>Urochloa</taxon>
    </lineage>
</organism>
<evidence type="ECO:0000256" key="4">
    <source>
        <dbReference type="ARBA" id="ARBA00025642"/>
    </source>
</evidence>
<feature type="short sequence motif" description="GXGXXG" evidence="5">
    <location>
        <begin position="30"/>
        <end position="35"/>
    </location>
</feature>
<keyword evidence="3 5" id="KW-0443">Lipid metabolism</keyword>
<comment type="function">
    <text evidence="4">Possesses non-specific lipolytic acyl hydrolase (LAH) activity. Hydrolyzes phospholipids as well as galactolipids. May play a role in disease resistance.</text>
</comment>
<sequence>MAGASSSSGGMEALPPSKFGKYITVLSIDGGGMRGLIPLQILKFLEEELKAIAKEKRKQQEEELQVIAQDKKEEAAEVQKIDDEDKQVPDPDVRISDYFDVIAGTSTGGLIATMLAVPENKEDTIKRPKYTIDQITGFYERLGPEIFKSGRDIACWIWNPKYDSKALHQVIRREMDDLMLSDTVTSIVVPTFDVSLLAPVIFSSFKNDPRSLINQQLSDVCIATTAAPTFFQPHPVDGRPTGKDRQPHKLHLVDGGVVANNPTLVAIAAIENQIAHENSDFVPVVANNPNMAATQDEEDDVAKCYYDKIDFQDGTDSHISPDINPGVSKRRVPSEGFKRYLILSIGTQHKRGTGEYSVKKIKKKGKIMWAKPAIDMLSCASEFLVNFNVAIFFQSQGDPDNYLRIQATDGMFGDCYKKLPMDAASPKDIEELKSIGTILLEEKQGRTDKITGRFESTNEKLKNHEALRAFAKKLSEERDYRIREQKKYNAKKPHQEHDNHIQKQKEDFAKKHTIRHEGII</sequence>
<feature type="short sequence motif" description="GXSXG" evidence="5">
    <location>
        <begin position="104"/>
        <end position="108"/>
    </location>
</feature>
<evidence type="ECO:0000256" key="3">
    <source>
        <dbReference type="ARBA" id="ARBA00023098"/>
    </source>
</evidence>
<comment type="similarity">
    <text evidence="1 6">Belongs to the patatin family.</text>
</comment>
<evidence type="ECO:0000256" key="1">
    <source>
        <dbReference type="ARBA" id="ARBA00010240"/>
    </source>
</evidence>
<evidence type="ECO:0000259" key="9">
    <source>
        <dbReference type="PROSITE" id="PS51635"/>
    </source>
</evidence>
<dbReference type="PROSITE" id="PS51635">
    <property type="entry name" value="PNPLA"/>
    <property type="match status" value="1"/>
</dbReference>
<dbReference type="EMBL" id="OZ075131">
    <property type="protein sequence ID" value="CAL4979510.1"/>
    <property type="molecule type" value="Genomic_DNA"/>
</dbReference>
<evidence type="ECO:0000256" key="7">
    <source>
        <dbReference type="SAM" id="Coils"/>
    </source>
</evidence>
<feature type="active site" description="Nucleophile" evidence="5">
    <location>
        <position position="106"/>
    </location>
</feature>
<name>A0ABC9AIG5_9POAL</name>
<accession>A0ABC9AIG5</accession>
<feature type="active site" description="Proton acceptor" evidence="5">
    <location>
        <position position="254"/>
    </location>
</feature>
<dbReference type="GO" id="GO:0016787">
    <property type="term" value="F:hydrolase activity"/>
    <property type="evidence" value="ECO:0007669"/>
    <property type="project" value="UniProtKB-UniRule"/>
</dbReference>
<evidence type="ECO:0000256" key="5">
    <source>
        <dbReference type="PROSITE-ProRule" id="PRU01161"/>
    </source>
</evidence>
<dbReference type="GO" id="GO:0016042">
    <property type="term" value="P:lipid catabolic process"/>
    <property type="evidence" value="ECO:0007669"/>
    <property type="project" value="UniProtKB-UniRule"/>
</dbReference>
<protein>
    <recommendedName>
        <fullName evidence="6">Patatin</fullName>
        <ecNumber evidence="6">3.1.1.-</ecNumber>
    </recommendedName>
</protein>
<feature type="region of interest" description="Disordered" evidence="8">
    <location>
        <begin position="486"/>
        <end position="520"/>
    </location>
</feature>
<dbReference type="GO" id="GO:0006952">
    <property type="term" value="P:defense response"/>
    <property type="evidence" value="ECO:0007669"/>
    <property type="project" value="UniProtKB-KW"/>
</dbReference>
<dbReference type="EC" id="3.1.1.-" evidence="6"/>
<keyword evidence="11" id="KW-1185">Reference proteome</keyword>
<evidence type="ECO:0000313" key="11">
    <source>
        <dbReference type="Proteomes" id="UP001497457"/>
    </source>
</evidence>
<feature type="domain" description="PNPLA" evidence="9">
    <location>
        <begin position="26"/>
        <end position="267"/>
    </location>
</feature>
<dbReference type="PANTHER" id="PTHR32176">
    <property type="entry name" value="XYLOSE ISOMERASE"/>
    <property type="match status" value="1"/>
</dbReference>
<evidence type="ECO:0000256" key="2">
    <source>
        <dbReference type="ARBA" id="ARBA00022821"/>
    </source>
</evidence>
<dbReference type="AlphaFoldDB" id="A0ABC9AIG5"/>
<dbReference type="InterPro" id="IPR016035">
    <property type="entry name" value="Acyl_Trfase/lysoPLipase"/>
</dbReference>
<evidence type="ECO:0000313" key="10">
    <source>
        <dbReference type="EMBL" id="CAL4979510.1"/>
    </source>
</evidence>
<dbReference type="Gene3D" id="3.40.1090.10">
    <property type="entry name" value="Cytosolic phospholipase A2 catalytic domain"/>
    <property type="match status" value="1"/>
</dbReference>
<feature type="short sequence motif" description="DGA/G" evidence="5">
    <location>
        <begin position="254"/>
        <end position="256"/>
    </location>
</feature>
<keyword evidence="5 6" id="KW-0442">Lipid degradation</keyword>
<keyword evidence="7" id="KW-0175">Coiled coil</keyword>